<feature type="region of interest" description="Disordered" evidence="1">
    <location>
        <begin position="276"/>
        <end position="302"/>
    </location>
</feature>
<accession>A0A0W0FWE8</accession>
<protein>
    <submittedName>
        <fullName evidence="2">Uncharacterized protein</fullName>
    </submittedName>
</protein>
<evidence type="ECO:0000313" key="3">
    <source>
        <dbReference type="Proteomes" id="UP000054988"/>
    </source>
</evidence>
<gene>
    <name evidence="2" type="ORF">WG66_6834</name>
</gene>
<feature type="compositionally biased region" description="Acidic residues" evidence="1">
    <location>
        <begin position="155"/>
        <end position="164"/>
    </location>
</feature>
<proteinExistence type="predicted"/>
<reference evidence="2 3" key="1">
    <citation type="submission" date="2015-12" db="EMBL/GenBank/DDBJ databases">
        <title>Draft genome sequence of Moniliophthora roreri, the causal agent of frosty pod rot of cacao.</title>
        <authorList>
            <person name="Aime M.C."/>
            <person name="Diaz-Valderrama J.R."/>
            <person name="Kijpornyongpan T."/>
            <person name="Phillips-Mora W."/>
        </authorList>
    </citation>
    <scope>NUCLEOTIDE SEQUENCE [LARGE SCALE GENOMIC DNA]</scope>
    <source>
        <strain evidence="2 3">MCA 2952</strain>
    </source>
</reference>
<feature type="region of interest" description="Disordered" evidence="1">
    <location>
        <begin position="130"/>
        <end position="176"/>
    </location>
</feature>
<organism evidence="2 3">
    <name type="scientific">Moniliophthora roreri</name>
    <name type="common">Frosty pod rot fungus</name>
    <name type="synonym">Monilia roreri</name>
    <dbReference type="NCBI Taxonomy" id="221103"/>
    <lineage>
        <taxon>Eukaryota</taxon>
        <taxon>Fungi</taxon>
        <taxon>Dikarya</taxon>
        <taxon>Basidiomycota</taxon>
        <taxon>Agaricomycotina</taxon>
        <taxon>Agaricomycetes</taxon>
        <taxon>Agaricomycetidae</taxon>
        <taxon>Agaricales</taxon>
        <taxon>Marasmiineae</taxon>
        <taxon>Marasmiaceae</taxon>
        <taxon>Moniliophthora</taxon>
    </lineage>
</organism>
<sequence>MLLPPSTPGPSLFMNGTYRSTSTPSLPFAALSLSGTPLTASPSPSSTAGTFPTLNLSKKYSRDEHVQEYNLLRTRIRELEQQVAMESMGKALLKQTLDATVAQMKLEVERAIFDTRRDFDEKMSTLRMNFSEKTSAGKGDDSSSNSDSESSTKEEGEDSKDNEDSEKPSSMDAAGHSSIKELTNEVFFLNDFPVLEDGQDENELEFIKGSQEIQQLRFNWYHTAWHHTNADKISTMATYARKVGPNIVANTRDVLPLISDKDLLVRFQTRFDQLQRNWKGTSGQSQTAPSAAPPEDGNAPLSKTKHVNWASGKLKVHVCKRESKTIPEALQWIKDPKYDAAFKVNHMSDDNDFYENGKLVNSKYLARPPVYRLEKLQELFDTVDSIKDPTPIGQYTERIRGPPKEQGICRAIAFEKRGCRWMYKLEWLAVNKEYSVEMYVIENGVLWGDPTDLVDHEQKKKAVKKIKKE</sequence>
<feature type="compositionally biased region" description="Polar residues" evidence="1">
    <location>
        <begin position="276"/>
        <end position="289"/>
    </location>
</feature>
<dbReference type="AlphaFoldDB" id="A0A0W0FWE8"/>
<dbReference type="EMBL" id="LATX01001568">
    <property type="protein sequence ID" value="KTB40586.1"/>
    <property type="molecule type" value="Genomic_DNA"/>
</dbReference>
<name>A0A0W0FWE8_MONRR</name>
<comment type="caution">
    <text evidence="2">The sequence shown here is derived from an EMBL/GenBank/DDBJ whole genome shotgun (WGS) entry which is preliminary data.</text>
</comment>
<dbReference type="Proteomes" id="UP000054988">
    <property type="component" value="Unassembled WGS sequence"/>
</dbReference>
<evidence type="ECO:0000256" key="1">
    <source>
        <dbReference type="SAM" id="MobiDB-lite"/>
    </source>
</evidence>
<evidence type="ECO:0000313" key="2">
    <source>
        <dbReference type="EMBL" id="KTB40586.1"/>
    </source>
</evidence>